<keyword evidence="4" id="KW-1185">Reference proteome</keyword>
<evidence type="ECO:0000256" key="1">
    <source>
        <dbReference type="ARBA" id="ARBA00012418"/>
    </source>
</evidence>
<comment type="caution">
    <text evidence="3">The sequence shown here is derived from an EMBL/GenBank/DDBJ whole genome shotgun (WGS) entry which is preliminary data.</text>
</comment>
<sequence length="207" mass="22059">MTRSGSIAAKGDVLGTVDLAVPKTADIVQGLPKINSMFEVAKQATNIEGRLDELWEDAKKQYRGVEAAKMAIRALQMELPAEIQSVYREQGVSINAKHIELVVRQMTNKCLVVQGAGLLKPGSLVSYLDVEAAQALMTSDSIVVRPVVRGITRVGMDNHVLVGMGFREVDNVLLADLVGGPALHPLSGIKENLMIGKAISAGTNAST</sequence>
<proteinExistence type="predicted"/>
<dbReference type="PANTHER" id="PTHR48443">
    <property type="entry name" value="DNA-DIRECTED RNA POLYMERASE SUBUNIT BETA"/>
    <property type="match status" value="1"/>
</dbReference>
<name>A0ABN9UE14_9DINO</name>
<evidence type="ECO:0000313" key="4">
    <source>
        <dbReference type="Proteomes" id="UP001189429"/>
    </source>
</evidence>
<accession>A0ABN9UE14</accession>
<gene>
    <name evidence="3" type="ORF">PCOR1329_LOCUS47751</name>
</gene>
<dbReference type="EMBL" id="CAUYUJ010015754">
    <property type="protein sequence ID" value="CAK0857763.1"/>
    <property type="molecule type" value="Genomic_DNA"/>
</dbReference>
<evidence type="ECO:0000259" key="2">
    <source>
        <dbReference type="Pfam" id="PF04998"/>
    </source>
</evidence>
<dbReference type="PANTHER" id="PTHR48443:SF2">
    <property type="entry name" value="DNA-DIRECTED RNA POLYMERASE SUBUNIT BETA"/>
    <property type="match status" value="1"/>
</dbReference>
<reference evidence="3" key="1">
    <citation type="submission" date="2023-10" db="EMBL/GenBank/DDBJ databases">
        <authorList>
            <person name="Chen Y."/>
            <person name="Shah S."/>
            <person name="Dougan E. K."/>
            <person name="Thang M."/>
            <person name="Chan C."/>
        </authorList>
    </citation>
    <scope>NUCLEOTIDE SEQUENCE [LARGE SCALE GENOMIC DNA]</scope>
</reference>
<evidence type="ECO:0000313" key="3">
    <source>
        <dbReference type="EMBL" id="CAK0857763.1"/>
    </source>
</evidence>
<organism evidence="3 4">
    <name type="scientific">Prorocentrum cordatum</name>
    <dbReference type="NCBI Taxonomy" id="2364126"/>
    <lineage>
        <taxon>Eukaryota</taxon>
        <taxon>Sar</taxon>
        <taxon>Alveolata</taxon>
        <taxon>Dinophyceae</taxon>
        <taxon>Prorocentrales</taxon>
        <taxon>Prorocentraceae</taxon>
        <taxon>Prorocentrum</taxon>
    </lineage>
</organism>
<dbReference type="Proteomes" id="UP001189429">
    <property type="component" value="Unassembled WGS sequence"/>
</dbReference>
<feature type="domain" description="RNA polymerase Rpb1" evidence="2">
    <location>
        <begin position="70"/>
        <end position="113"/>
    </location>
</feature>
<protein>
    <recommendedName>
        <fullName evidence="1">DNA-directed RNA polymerase</fullName>
        <ecNumber evidence="1">2.7.7.6</ecNumber>
    </recommendedName>
</protein>
<dbReference type="EC" id="2.7.7.6" evidence="1"/>
<dbReference type="Pfam" id="PF04998">
    <property type="entry name" value="RNA_pol_Rpb1_5"/>
    <property type="match status" value="1"/>
</dbReference>
<dbReference type="Gene3D" id="1.10.1790.20">
    <property type="match status" value="1"/>
</dbReference>
<dbReference type="InterPro" id="IPR007081">
    <property type="entry name" value="RNA_pol_Rpb1_5"/>
</dbReference>
<dbReference type="SUPFAM" id="SSF64484">
    <property type="entry name" value="beta and beta-prime subunits of DNA dependent RNA-polymerase"/>
    <property type="match status" value="1"/>
</dbReference>